<sequence length="331" mass="38229">MSDIPQEIWDRVVDFANEDGSDSLKSSSLVCHAWLPRARTHLFHDFTFPPLHDLPGSDDKGCNPDELHLIVDGINTSTITPFAMVVRRLRIWYPGYYPKTKILFSQLPFKNVTHIRVHEWFDSDTKPLHNLIAQQSQLEFLAFDHLYNLCGWLELYCTVVKHAKNLHTLSIPFIGRSMKGIGAPPQHLPRLHALRFSLQAESILRLISLKFFDTSSLDRLVISGRLMDLSRLGCLKDIVGQNSSASTITDLKLDLQIDLDPLEDEVFQYLECLVNLRHFTVLWDGRWEYCGYIGDIIKLSLPHFPNIHVLTIGFPSLHIWDIQTMKYFFFK</sequence>
<comment type="caution">
    <text evidence="1">The sequence shown here is derived from an EMBL/GenBank/DDBJ whole genome shotgun (WGS) entry which is preliminary data.</text>
</comment>
<organism evidence="1 2">
    <name type="scientific">Marasmiellus scandens</name>
    <dbReference type="NCBI Taxonomy" id="2682957"/>
    <lineage>
        <taxon>Eukaryota</taxon>
        <taxon>Fungi</taxon>
        <taxon>Dikarya</taxon>
        <taxon>Basidiomycota</taxon>
        <taxon>Agaricomycotina</taxon>
        <taxon>Agaricomycetes</taxon>
        <taxon>Agaricomycetidae</taxon>
        <taxon>Agaricales</taxon>
        <taxon>Marasmiineae</taxon>
        <taxon>Omphalotaceae</taxon>
        <taxon>Marasmiellus</taxon>
    </lineage>
</organism>
<reference evidence="1 2" key="1">
    <citation type="submission" date="2024-01" db="EMBL/GenBank/DDBJ databases">
        <title>A draft genome for the cacao thread blight pathogen Marasmiellus scandens.</title>
        <authorList>
            <person name="Baruah I.K."/>
            <person name="Leung J."/>
            <person name="Bukari Y."/>
            <person name="Amoako-Attah I."/>
            <person name="Meinhardt L.W."/>
            <person name="Bailey B.A."/>
            <person name="Cohen S.P."/>
        </authorList>
    </citation>
    <scope>NUCLEOTIDE SEQUENCE [LARGE SCALE GENOMIC DNA]</scope>
    <source>
        <strain evidence="1 2">GH-19</strain>
    </source>
</reference>
<evidence type="ECO:0000313" key="2">
    <source>
        <dbReference type="Proteomes" id="UP001498398"/>
    </source>
</evidence>
<dbReference type="Proteomes" id="UP001498398">
    <property type="component" value="Unassembled WGS sequence"/>
</dbReference>
<gene>
    <name evidence="1" type="ORF">VKT23_015944</name>
</gene>
<protein>
    <recommendedName>
        <fullName evidence="3">F-box domain-containing protein</fullName>
    </recommendedName>
</protein>
<dbReference type="EMBL" id="JBANRG010000057">
    <property type="protein sequence ID" value="KAK7442698.1"/>
    <property type="molecule type" value="Genomic_DNA"/>
</dbReference>
<evidence type="ECO:0008006" key="3">
    <source>
        <dbReference type="Google" id="ProtNLM"/>
    </source>
</evidence>
<keyword evidence="2" id="KW-1185">Reference proteome</keyword>
<proteinExistence type="predicted"/>
<evidence type="ECO:0000313" key="1">
    <source>
        <dbReference type="EMBL" id="KAK7442698.1"/>
    </source>
</evidence>
<name>A0ABR1IVZ0_9AGAR</name>
<accession>A0ABR1IVZ0</accession>